<name>A0A3D9XIN7_PARVE</name>
<accession>A0A3D9XIN7</accession>
<evidence type="ECO:0000313" key="3">
    <source>
        <dbReference type="Proteomes" id="UP000256941"/>
    </source>
</evidence>
<comment type="caution">
    <text evidence="2">The sequence shown here is derived from an EMBL/GenBank/DDBJ whole genome shotgun (WGS) entry which is preliminary data.</text>
</comment>
<evidence type="ECO:0000256" key="1">
    <source>
        <dbReference type="SAM" id="Phobius"/>
    </source>
</evidence>
<protein>
    <submittedName>
        <fullName evidence="2">Uncharacterized protein</fullName>
    </submittedName>
</protein>
<evidence type="ECO:0000313" key="2">
    <source>
        <dbReference type="EMBL" id="REF66729.1"/>
    </source>
</evidence>
<gene>
    <name evidence="2" type="ORF">BDD41_4984</name>
</gene>
<dbReference type="RefSeq" id="WP_116223320.1">
    <property type="nucleotide sequence ID" value="NZ_CP038196.1"/>
</dbReference>
<dbReference type="EMBL" id="QTUJ01000005">
    <property type="protein sequence ID" value="REF66729.1"/>
    <property type="molecule type" value="Genomic_DNA"/>
</dbReference>
<reference evidence="2 3" key="1">
    <citation type="submission" date="2018-08" db="EMBL/GenBank/DDBJ databases">
        <title>Genomic Encyclopedia of Archaeal and Bacterial Type Strains, Phase II (KMG-II): from individual species to whole genera.</title>
        <authorList>
            <person name="Goeker M."/>
        </authorList>
    </citation>
    <scope>NUCLEOTIDE SEQUENCE [LARGE SCALE GENOMIC DNA]</scope>
    <source>
        <strain evidence="2 3">DSM 17099</strain>
    </source>
</reference>
<feature type="transmembrane region" description="Helical" evidence="1">
    <location>
        <begin position="74"/>
        <end position="95"/>
    </location>
</feature>
<dbReference type="AlphaFoldDB" id="A0A3D9XIN7"/>
<organism evidence="2 3">
    <name type="scientific">Paracoccus versutus</name>
    <name type="common">Thiobacillus versutus</name>
    <dbReference type="NCBI Taxonomy" id="34007"/>
    <lineage>
        <taxon>Bacteria</taxon>
        <taxon>Pseudomonadati</taxon>
        <taxon>Pseudomonadota</taxon>
        <taxon>Alphaproteobacteria</taxon>
        <taxon>Rhodobacterales</taxon>
        <taxon>Paracoccaceae</taxon>
        <taxon>Paracoccus</taxon>
    </lineage>
</organism>
<feature type="transmembrane region" description="Helical" evidence="1">
    <location>
        <begin position="42"/>
        <end position="67"/>
    </location>
</feature>
<keyword evidence="1" id="KW-1133">Transmembrane helix</keyword>
<feature type="transmembrane region" description="Helical" evidence="1">
    <location>
        <begin position="107"/>
        <end position="128"/>
    </location>
</feature>
<keyword evidence="1" id="KW-0472">Membrane</keyword>
<proteinExistence type="predicted"/>
<keyword evidence="1" id="KW-0812">Transmembrane</keyword>
<dbReference type="Proteomes" id="UP000256941">
    <property type="component" value="Unassembled WGS sequence"/>
</dbReference>
<sequence length="138" mass="13801">MTLILLAISLTLTACVIAWNLAIYALPVMTAITAAQLAWGAGAGVLLSGLSAAGAALLSVALVILVLGFAKNPVLRFIALALFAVPAVIAGYALVYGITKNAIDSNLALNLLGGIGGLVIGVSAVINLNALGESVFSR</sequence>